<dbReference type="CDD" id="cd22191">
    <property type="entry name" value="DPBB_RlpA_EXP_N-like"/>
    <property type="match status" value="1"/>
</dbReference>
<feature type="compositionally biased region" description="Pro residues" evidence="2">
    <location>
        <begin position="142"/>
        <end position="152"/>
    </location>
</feature>
<dbReference type="Gene3D" id="2.40.40.10">
    <property type="entry name" value="RlpA-like domain"/>
    <property type="match status" value="1"/>
</dbReference>
<proteinExistence type="predicted"/>
<organism evidence="4 5">
    <name type="scientific">Crepidotus variabilis</name>
    <dbReference type="NCBI Taxonomy" id="179855"/>
    <lineage>
        <taxon>Eukaryota</taxon>
        <taxon>Fungi</taxon>
        <taxon>Dikarya</taxon>
        <taxon>Basidiomycota</taxon>
        <taxon>Agaricomycotina</taxon>
        <taxon>Agaricomycetes</taxon>
        <taxon>Agaricomycetidae</taxon>
        <taxon>Agaricales</taxon>
        <taxon>Agaricineae</taxon>
        <taxon>Crepidotaceae</taxon>
        <taxon>Crepidotus</taxon>
    </lineage>
</organism>
<comment type="caution">
    <text evidence="4">The sequence shown here is derived from an EMBL/GenBank/DDBJ whole genome shotgun (WGS) entry which is preliminary data.</text>
</comment>
<feature type="region of interest" description="Disordered" evidence="2">
    <location>
        <begin position="133"/>
        <end position="152"/>
    </location>
</feature>
<dbReference type="SUPFAM" id="SSF50685">
    <property type="entry name" value="Barwin-like endoglucanases"/>
    <property type="match status" value="1"/>
</dbReference>
<feature type="signal peptide" evidence="3">
    <location>
        <begin position="1"/>
        <end position="33"/>
    </location>
</feature>
<dbReference type="Proteomes" id="UP000807306">
    <property type="component" value="Unassembled WGS sequence"/>
</dbReference>
<evidence type="ECO:0008006" key="6">
    <source>
        <dbReference type="Google" id="ProtNLM"/>
    </source>
</evidence>
<dbReference type="AlphaFoldDB" id="A0A9P6JUI1"/>
<keyword evidence="1 3" id="KW-0732">Signal</keyword>
<gene>
    <name evidence="4" type="ORF">CPB83DRAFT_757582</name>
</gene>
<reference evidence="4" key="1">
    <citation type="submission" date="2020-11" db="EMBL/GenBank/DDBJ databases">
        <authorList>
            <consortium name="DOE Joint Genome Institute"/>
            <person name="Ahrendt S."/>
            <person name="Riley R."/>
            <person name="Andreopoulos W."/>
            <person name="Labutti K."/>
            <person name="Pangilinan J."/>
            <person name="Ruiz-Duenas F.J."/>
            <person name="Barrasa J.M."/>
            <person name="Sanchez-Garcia M."/>
            <person name="Camarero S."/>
            <person name="Miyauchi S."/>
            <person name="Serrano A."/>
            <person name="Linde D."/>
            <person name="Babiker R."/>
            <person name="Drula E."/>
            <person name="Ayuso-Fernandez I."/>
            <person name="Pacheco R."/>
            <person name="Padilla G."/>
            <person name="Ferreira P."/>
            <person name="Barriuso J."/>
            <person name="Kellner H."/>
            <person name="Castanera R."/>
            <person name="Alfaro M."/>
            <person name="Ramirez L."/>
            <person name="Pisabarro A.G."/>
            <person name="Kuo A."/>
            <person name="Tritt A."/>
            <person name="Lipzen A."/>
            <person name="He G."/>
            <person name="Yan M."/>
            <person name="Ng V."/>
            <person name="Cullen D."/>
            <person name="Martin F."/>
            <person name="Rosso M.-N."/>
            <person name="Henrissat B."/>
            <person name="Hibbett D."/>
            <person name="Martinez A.T."/>
            <person name="Grigoriev I.V."/>
        </authorList>
    </citation>
    <scope>NUCLEOTIDE SEQUENCE</scope>
    <source>
        <strain evidence="4">CBS 506.95</strain>
    </source>
</reference>
<evidence type="ECO:0000256" key="2">
    <source>
        <dbReference type="SAM" id="MobiDB-lite"/>
    </source>
</evidence>
<evidence type="ECO:0000313" key="4">
    <source>
        <dbReference type="EMBL" id="KAF9533461.1"/>
    </source>
</evidence>
<evidence type="ECO:0000313" key="5">
    <source>
        <dbReference type="Proteomes" id="UP000807306"/>
    </source>
</evidence>
<dbReference type="PANTHER" id="PTHR31836:SF28">
    <property type="entry name" value="SRCR DOMAIN-CONTAINING PROTEIN-RELATED"/>
    <property type="match status" value="1"/>
</dbReference>
<evidence type="ECO:0000256" key="3">
    <source>
        <dbReference type="SAM" id="SignalP"/>
    </source>
</evidence>
<evidence type="ECO:0000256" key="1">
    <source>
        <dbReference type="ARBA" id="ARBA00022729"/>
    </source>
</evidence>
<protein>
    <recommendedName>
        <fullName evidence="6">RlpA-like double-psi beta-barrel-protein domain-containing protein-containing protein</fullName>
    </recommendedName>
</protein>
<sequence>MCTFLLFPCQRCVSFRQANAFLLLTFNCSGACGQWTPPADFVVALNRPQFGQGYPAANCFKTITMNYNGKTATAKIVDECPECPWGALDLSRSLFTYFAPEEVGIIYGSWHLNGPPSQGPLISTGLHHPVLTMPNSNSKAAAPPPKKAPQNK</sequence>
<dbReference type="InterPro" id="IPR036908">
    <property type="entry name" value="RlpA-like_sf"/>
</dbReference>
<dbReference type="EMBL" id="MU157828">
    <property type="protein sequence ID" value="KAF9533461.1"/>
    <property type="molecule type" value="Genomic_DNA"/>
</dbReference>
<dbReference type="OrthoDB" id="623670at2759"/>
<feature type="chain" id="PRO_5040516566" description="RlpA-like double-psi beta-barrel-protein domain-containing protein-containing protein" evidence="3">
    <location>
        <begin position="34"/>
        <end position="152"/>
    </location>
</feature>
<keyword evidence="5" id="KW-1185">Reference proteome</keyword>
<accession>A0A9P6JUI1</accession>
<dbReference type="InterPro" id="IPR051477">
    <property type="entry name" value="Expansin_CellWall"/>
</dbReference>
<name>A0A9P6JUI1_9AGAR</name>
<dbReference type="PANTHER" id="PTHR31836">
    <property type="match status" value="1"/>
</dbReference>